<gene>
    <name evidence="2" type="ORF">SAMN04488132_101322</name>
</gene>
<keyword evidence="3" id="KW-1185">Reference proteome</keyword>
<accession>A0A1T4JZ35</accession>
<dbReference type="EMBL" id="FUWH01000001">
    <property type="protein sequence ID" value="SJZ35305.1"/>
    <property type="molecule type" value="Genomic_DNA"/>
</dbReference>
<evidence type="ECO:0000313" key="2">
    <source>
        <dbReference type="EMBL" id="SJZ35305.1"/>
    </source>
</evidence>
<proteinExistence type="predicted"/>
<evidence type="ECO:0000256" key="1">
    <source>
        <dbReference type="SAM" id="MobiDB-lite"/>
    </source>
</evidence>
<feature type="compositionally biased region" description="Basic and acidic residues" evidence="1">
    <location>
        <begin position="1"/>
        <end position="15"/>
    </location>
</feature>
<feature type="compositionally biased region" description="Polar residues" evidence="1">
    <location>
        <begin position="37"/>
        <end position="57"/>
    </location>
</feature>
<organism evidence="2 3">
    <name type="scientific">Sediminibacterium ginsengisoli</name>
    <dbReference type="NCBI Taxonomy" id="413434"/>
    <lineage>
        <taxon>Bacteria</taxon>
        <taxon>Pseudomonadati</taxon>
        <taxon>Bacteroidota</taxon>
        <taxon>Chitinophagia</taxon>
        <taxon>Chitinophagales</taxon>
        <taxon>Chitinophagaceae</taxon>
        <taxon>Sediminibacterium</taxon>
    </lineage>
</organism>
<dbReference type="Proteomes" id="UP000190888">
    <property type="component" value="Unassembled WGS sequence"/>
</dbReference>
<evidence type="ECO:0000313" key="3">
    <source>
        <dbReference type="Proteomes" id="UP000190888"/>
    </source>
</evidence>
<dbReference type="AlphaFoldDB" id="A0A1T4JZ35"/>
<reference evidence="2 3" key="1">
    <citation type="submission" date="2017-02" db="EMBL/GenBank/DDBJ databases">
        <authorList>
            <person name="Peterson S.W."/>
        </authorList>
    </citation>
    <scope>NUCLEOTIDE SEQUENCE [LARGE SCALE GENOMIC DNA]</scope>
    <source>
        <strain evidence="2 3">DSM 22335</strain>
    </source>
</reference>
<feature type="region of interest" description="Disordered" evidence="1">
    <location>
        <begin position="1"/>
        <end position="63"/>
    </location>
</feature>
<feature type="compositionally biased region" description="Basic and acidic residues" evidence="1">
    <location>
        <begin position="24"/>
        <end position="33"/>
    </location>
</feature>
<protein>
    <submittedName>
        <fullName evidence="2">Uncharacterized protein</fullName>
    </submittedName>
</protein>
<name>A0A1T4JZ35_9BACT</name>
<sequence>MQDPKNKRPGNEETKPINTNVLRELQKEDKPDKSGAATGNEQVTNADPSVVNGQGNNDEVEEG</sequence>